<dbReference type="SUPFAM" id="SSF81345">
    <property type="entry name" value="ABC transporter involved in vitamin B12 uptake, BtuC"/>
    <property type="match status" value="1"/>
</dbReference>
<evidence type="ECO:0000256" key="4">
    <source>
        <dbReference type="ARBA" id="ARBA00022475"/>
    </source>
</evidence>
<dbReference type="GO" id="GO:0033214">
    <property type="term" value="P:siderophore-iron import into cell"/>
    <property type="evidence" value="ECO:0007669"/>
    <property type="project" value="TreeGrafter"/>
</dbReference>
<accession>A0A1M5KHR3</accession>
<evidence type="ECO:0000256" key="1">
    <source>
        <dbReference type="ARBA" id="ARBA00004651"/>
    </source>
</evidence>
<feature type="transmembrane region" description="Helical" evidence="8">
    <location>
        <begin position="167"/>
        <end position="191"/>
    </location>
</feature>
<dbReference type="GO" id="GO:0022857">
    <property type="term" value="F:transmembrane transporter activity"/>
    <property type="evidence" value="ECO:0007669"/>
    <property type="project" value="InterPro"/>
</dbReference>
<feature type="transmembrane region" description="Helical" evidence="8">
    <location>
        <begin position="260"/>
        <end position="287"/>
    </location>
</feature>
<comment type="subcellular location">
    <subcellularLocation>
        <location evidence="1">Cell membrane</location>
        <topology evidence="1">Multi-pass membrane protein</topology>
    </subcellularLocation>
</comment>
<gene>
    <name evidence="9" type="ORF">SAMN04488109_0655</name>
</gene>
<dbReference type="PANTHER" id="PTHR30472">
    <property type="entry name" value="FERRIC ENTEROBACTIN TRANSPORT SYSTEM PERMEASE PROTEIN"/>
    <property type="match status" value="1"/>
</dbReference>
<keyword evidence="5 8" id="KW-0812">Transmembrane</keyword>
<feature type="transmembrane region" description="Helical" evidence="8">
    <location>
        <begin position="299"/>
        <end position="318"/>
    </location>
</feature>
<keyword evidence="4" id="KW-1003">Cell membrane</keyword>
<sequence>MNLILATRDYRTTLILTGLSFCLITATLFSLSVGAVSIPVKDVAVILLQKLGLFRSVTVEGMHEIVLSSIRLPRIIMTVLIGASLGVSGSALQALFRNPLVEPSLIGVSGGSASAVVMVIVFGSALPLPVNGWLYHSLLQLVAFGGGMLATFIVLKLSSQMGKTNIAILILTGVALNALAGAVIGLAIFYADENQLRTFTFWTLGDLGGATWDKLTFAAPLLVTACAGLLFFAPSLNLFSLGEAEAYHTGVNVESTKRRIIIFAALAVGISVSLSGIIGFVGLVVPHVIRVSFHSDNRLVLPASVLGGALLLVLADVIARTVVSPSELPIGVVTALVGAPFFIGLLMNAKRKHEL</sequence>
<feature type="transmembrane region" description="Helical" evidence="8">
    <location>
        <begin position="12"/>
        <end position="38"/>
    </location>
</feature>
<dbReference type="OrthoDB" id="9811721at2"/>
<evidence type="ECO:0000256" key="7">
    <source>
        <dbReference type="ARBA" id="ARBA00023136"/>
    </source>
</evidence>
<comment type="similarity">
    <text evidence="2">Belongs to the binding-protein-dependent transport system permease family. FecCD subfamily.</text>
</comment>
<evidence type="ECO:0000256" key="2">
    <source>
        <dbReference type="ARBA" id="ARBA00007935"/>
    </source>
</evidence>
<dbReference type="EMBL" id="FQWQ01000001">
    <property type="protein sequence ID" value="SHG52352.1"/>
    <property type="molecule type" value="Genomic_DNA"/>
</dbReference>
<dbReference type="FunFam" id="1.10.3470.10:FF:000001">
    <property type="entry name" value="Vitamin B12 ABC transporter permease BtuC"/>
    <property type="match status" value="1"/>
</dbReference>
<feature type="transmembrane region" description="Helical" evidence="8">
    <location>
        <begin position="330"/>
        <end position="349"/>
    </location>
</feature>
<proteinExistence type="inferred from homology"/>
<feature type="transmembrane region" description="Helical" evidence="8">
    <location>
        <begin position="133"/>
        <end position="155"/>
    </location>
</feature>
<name>A0A1M5KHR3_9BACT</name>
<keyword evidence="6 8" id="KW-1133">Transmembrane helix</keyword>
<dbReference type="Pfam" id="PF01032">
    <property type="entry name" value="FecCD"/>
    <property type="match status" value="1"/>
</dbReference>
<keyword evidence="10" id="KW-1185">Reference proteome</keyword>
<dbReference type="PANTHER" id="PTHR30472:SF25">
    <property type="entry name" value="ABC TRANSPORTER PERMEASE PROTEIN MJ0876-RELATED"/>
    <property type="match status" value="1"/>
</dbReference>
<evidence type="ECO:0000313" key="10">
    <source>
        <dbReference type="Proteomes" id="UP000184212"/>
    </source>
</evidence>
<dbReference type="AlphaFoldDB" id="A0A1M5KHR3"/>
<feature type="transmembrane region" description="Helical" evidence="8">
    <location>
        <begin position="75"/>
        <end position="96"/>
    </location>
</feature>
<protein>
    <submittedName>
        <fullName evidence="9">Iron complex transport system permease protein</fullName>
    </submittedName>
</protein>
<dbReference type="STRING" id="947013.SAMN04488109_0655"/>
<evidence type="ECO:0000256" key="5">
    <source>
        <dbReference type="ARBA" id="ARBA00022692"/>
    </source>
</evidence>
<dbReference type="RefSeq" id="WP_073131033.1">
    <property type="nucleotide sequence ID" value="NZ_FQWQ01000001.1"/>
</dbReference>
<dbReference type="InterPro" id="IPR000522">
    <property type="entry name" value="ABC_transptr_permease_BtuC"/>
</dbReference>
<dbReference type="GO" id="GO:0005886">
    <property type="term" value="C:plasma membrane"/>
    <property type="evidence" value="ECO:0007669"/>
    <property type="project" value="UniProtKB-SubCell"/>
</dbReference>
<evidence type="ECO:0000256" key="3">
    <source>
        <dbReference type="ARBA" id="ARBA00022448"/>
    </source>
</evidence>
<feature type="transmembrane region" description="Helical" evidence="8">
    <location>
        <begin position="217"/>
        <end position="239"/>
    </location>
</feature>
<evidence type="ECO:0000256" key="8">
    <source>
        <dbReference type="SAM" id="Phobius"/>
    </source>
</evidence>
<feature type="transmembrane region" description="Helical" evidence="8">
    <location>
        <begin position="105"/>
        <end position="127"/>
    </location>
</feature>
<dbReference type="Gene3D" id="1.10.3470.10">
    <property type="entry name" value="ABC transporter involved in vitamin B12 uptake, BtuC"/>
    <property type="match status" value="1"/>
</dbReference>
<dbReference type="InterPro" id="IPR037294">
    <property type="entry name" value="ABC_BtuC-like"/>
</dbReference>
<keyword evidence="3" id="KW-0813">Transport</keyword>
<reference evidence="9 10" key="1">
    <citation type="submission" date="2016-11" db="EMBL/GenBank/DDBJ databases">
        <authorList>
            <person name="Jaros S."/>
            <person name="Januszkiewicz K."/>
            <person name="Wedrychowicz H."/>
        </authorList>
    </citation>
    <scope>NUCLEOTIDE SEQUENCE [LARGE SCALE GENOMIC DNA]</scope>
    <source>
        <strain evidence="9 10">DSM 24574</strain>
    </source>
</reference>
<dbReference type="CDD" id="cd06550">
    <property type="entry name" value="TM_ABC_iron-siderophores_like"/>
    <property type="match status" value="1"/>
</dbReference>
<evidence type="ECO:0000256" key="6">
    <source>
        <dbReference type="ARBA" id="ARBA00022989"/>
    </source>
</evidence>
<keyword evidence="7 8" id="KW-0472">Membrane</keyword>
<dbReference type="Proteomes" id="UP000184212">
    <property type="component" value="Unassembled WGS sequence"/>
</dbReference>
<organism evidence="9 10">
    <name type="scientific">Chryseolinea serpens</name>
    <dbReference type="NCBI Taxonomy" id="947013"/>
    <lineage>
        <taxon>Bacteria</taxon>
        <taxon>Pseudomonadati</taxon>
        <taxon>Bacteroidota</taxon>
        <taxon>Cytophagia</taxon>
        <taxon>Cytophagales</taxon>
        <taxon>Fulvivirgaceae</taxon>
        <taxon>Chryseolinea</taxon>
    </lineage>
</organism>
<evidence type="ECO:0000313" key="9">
    <source>
        <dbReference type="EMBL" id="SHG52352.1"/>
    </source>
</evidence>